<dbReference type="FunFam" id="3.40.50.300:FF:000699">
    <property type="entry name" value="ATPase family AAA domain-containing protein 2B"/>
    <property type="match status" value="1"/>
</dbReference>
<dbReference type="GO" id="GO:0042393">
    <property type="term" value="F:histone binding"/>
    <property type="evidence" value="ECO:0007669"/>
    <property type="project" value="TreeGrafter"/>
</dbReference>
<dbReference type="SMART" id="SM00297">
    <property type="entry name" value="BROMO"/>
    <property type="match status" value="1"/>
</dbReference>
<evidence type="ECO:0000256" key="10">
    <source>
        <dbReference type="ARBA" id="ARBA00023054"/>
    </source>
</evidence>
<dbReference type="PANTHER" id="PTHR23069">
    <property type="entry name" value="AAA DOMAIN-CONTAINING"/>
    <property type="match status" value="1"/>
</dbReference>
<keyword evidence="4" id="KW-0597">Phosphoprotein</keyword>
<keyword evidence="14" id="KW-0539">Nucleus</keyword>
<comment type="catalytic activity">
    <reaction evidence="15">
        <text>ATP + H2O = ADP + phosphate + H(+)</text>
        <dbReference type="Rhea" id="RHEA:13065"/>
        <dbReference type="ChEBI" id="CHEBI:15377"/>
        <dbReference type="ChEBI" id="CHEBI:15378"/>
        <dbReference type="ChEBI" id="CHEBI:30616"/>
        <dbReference type="ChEBI" id="CHEBI:43474"/>
        <dbReference type="ChEBI" id="CHEBI:456216"/>
    </reaction>
</comment>
<dbReference type="PROSITE" id="PS00674">
    <property type="entry name" value="AAA"/>
    <property type="match status" value="1"/>
</dbReference>
<evidence type="ECO:0000256" key="13">
    <source>
        <dbReference type="ARBA" id="ARBA00023163"/>
    </source>
</evidence>
<dbReference type="GO" id="GO:0005524">
    <property type="term" value="F:ATP binding"/>
    <property type="evidence" value="ECO:0007669"/>
    <property type="project" value="UniProtKB-KW"/>
</dbReference>
<evidence type="ECO:0000259" key="19">
    <source>
        <dbReference type="PROSITE" id="PS50014"/>
    </source>
</evidence>
<dbReference type="Proteomes" id="UP000472262">
    <property type="component" value="Unassembled WGS sequence"/>
</dbReference>
<dbReference type="InterPro" id="IPR003593">
    <property type="entry name" value="AAA+_ATPase"/>
</dbReference>
<evidence type="ECO:0000256" key="2">
    <source>
        <dbReference type="ARBA" id="ARBA00006914"/>
    </source>
</evidence>
<feature type="compositionally biased region" description="Acidic residues" evidence="18">
    <location>
        <begin position="1"/>
        <end position="14"/>
    </location>
</feature>
<dbReference type="CDD" id="cd05528">
    <property type="entry name" value="Bromo_AAA"/>
    <property type="match status" value="1"/>
</dbReference>
<evidence type="ECO:0000256" key="15">
    <source>
        <dbReference type="ARBA" id="ARBA00049360"/>
    </source>
</evidence>
<organism evidence="20 21">
    <name type="scientific">Sinocyclocheilus grahami</name>
    <name type="common">Dianchi golden-line fish</name>
    <name type="synonym">Barbus grahami</name>
    <dbReference type="NCBI Taxonomy" id="75366"/>
    <lineage>
        <taxon>Eukaryota</taxon>
        <taxon>Metazoa</taxon>
        <taxon>Chordata</taxon>
        <taxon>Craniata</taxon>
        <taxon>Vertebrata</taxon>
        <taxon>Euteleostomi</taxon>
        <taxon>Actinopterygii</taxon>
        <taxon>Neopterygii</taxon>
        <taxon>Teleostei</taxon>
        <taxon>Ostariophysi</taxon>
        <taxon>Cypriniformes</taxon>
        <taxon>Cyprinidae</taxon>
        <taxon>Cyprininae</taxon>
        <taxon>Sinocyclocheilus</taxon>
    </lineage>
</organism>
<keyword evidence="21" id="KW-1185">Reference proteome</keyword>
<dbReference type="InterPro" id="IPR018359">
    <property type="entry name" value="Bromodomain_CS"/>
</dbReference>
<comment type="subcellular location">
    <subcellularLocation>
        <location evidence="1">Nucleus</location>
    </subcellularLocation>
</comment>
<dbReference type="GO" id="GO:0045815">
    <property type="term" value="P:transcription initiation-coupled chromatin remodeling"/>
    <property type="evidence" value="ECO:0007669"/>
    <property type="project" value="TreeGrafter"/>
</dbReference>
<keyword evidence="13" id="KW-0804">Transcription</keyword>
<dbReference type="AlphaFoldDB" id="A0A672S1S3"/>
<evidence type="ECO:0000256" key="7">
    <source>
        <dbReference type="ARBA" id="ARBA00022840"/>
    </source>
</evidence>
<keyword evidence="6" id="KW-0378">Hydrolase</keyword>
<dbReference type="InterPro" id="IPR041569">
    <property type="entry name" value="AAA_lid_3"/>
</dbReference>
<sequence length="885" mass="100301">DEDDEGDEAEEAGEENDRPYNLRQRKTVQRYEAPPIGLTLLVLHFLSILCDRCLPMNLRAEDLASGVLRDRVKVGASLADVDPMNLDSSVKFDSVGGLTHHIQSLKEMVVFPLLYPEVFEKFKIQPPRGCLFYGPPGTGKTLVARALANECSQGDRKVSFFMRKGADCLSKWVGESERQLRLLFDQAYLMRPSIIFFDEIDGLAPVRSSRQDQIHSSIVSTLLALMDGLDSRGEIVVIGATNRLDSIDPALRRPGRFDREFLFNLPDKKARKHILEIHTRDWSPKLAEPFIDELAEKCVGYCGADVKALCTEAALAALRRRYPQIYSSSQRYQLDVASIVLGPQDFGCALRSIVPAGQRAQAPPGQALSYVLKPLLEPTLAQTLACLMRVFPHTENLSRFSVISDTDNHLLVKDSYSEDEECLGAPSIYETQSGLPKKAASCTTHKPFLHFTTSAYQQPTSYRPRLLLTGPQGAGQSTHLAPAVLHHLEKFTVHRLDLPTLYSVSAKTPEESCAQVFREARRCVPSIIYMPHISDWWEAISETVKSSFLTLLQDVPSFTPLLILATAETIYQQLPDEVTNLHLYGEVVCLSMPEEEARRKFFSDLILVQAAKAPPRRRKTVCALEVLTLVEDPGPRQLSPEEQWRLEEQEENTLRELRLFLRDVTKRLATDKRFQIFSKPVDIEEVSDYLEVIKQPMDLSTIMMKIDTHKYLVAKDFLVDIDVICSNALEYNPDKDPGDKIIRHRACSLKDTAHATIASELDPEFDRMCEEIKESRRKRGDTTLQAVLTEKETEHEPRTTQCVKTIEPIIIKMSFFETELIMSNHVFQALLEKVVVKSDGFSVDLLERVYSVLSQCIYQHRRDYDKTRLIEAMEKLNISKHSCNE</sequence>
<evidence type="ECO:0000256" key="3">
    <source>
        <dbReference type="ARBA" id="ARBA00022499"/>
    </source>
</evidence>
<dbReference type="InterPro" id="IPR003960">
    <property type="entry name" value="ATPase_AAA_CS"/>
</dbReference>
<keyword evidence="11 17" id="KW-0103">Bromodomain</keyword>
<accession>A0A672S1S3</accession>
<dbReference type="Gene3D" id="1.20.920.10">
    <property type="entry name" value="Bromodomain-like"/>
    <property type="match status" value="1"/>
</dbReference>
<evidence type="ECO:0000256" key="12">
    <source>
        <dbReference type="ARBA" id="ARBA00023159"/>
    </source>
</evidence>
<dbReference type="PROSITE" id="PS00633">
    <property type="entry name" value="BROMODOMAIN_1"/>
    <property type="match status" value="1"/>
</dbReference>
<evidence type="ECO:0000256" key="6">
    <source>
        <dbReference type="ARBA" id="ARBA00022801"/>
    </source>
</evidence>
<feature type="region of interest" description="Disordered" evidence="18">
    <location>
        <begin position="1"/>
        <end position="23"/>
    </location>
</feature>
<dbReference type="PROSITE" id="PS50014">
    <property type="entry name" value="BROMODOMAIN_2"/>
    <property type="match status" value="1"/>
</dbReference>
<evidence type="ECO:0000256" key="11">
    <source>
        <dbReference type="ARBA" id="ARBA00023117"/>
    </source>
</evidence>
<dbReference type="FunFam" id="1.20.920.10:FF:000021">
    <property type="entry name" value="ATPase family AAA domain-containing protein 2"/>
    <property type="match status" value="1"/>
</dbReference>
<dbReference type="GO" id="GO:0006337">
    <property type="term" value="P:nucleosome disassembly"/>
    <property type="evidence" value="ECO:0007669"/>
    <property type="project" value="TreeGrafter"/>
</dbReference>
<keyword evidence="5" id="KW-0547">Nucleotide-binding</keyword>
<evidence type="ECO:0000256" key="5">
    <source>
        <dbReference type="ARBA" id="ARBA00022741"/>
    </source>
</evidence>
<protein>
    <recommendedName>
        <fullName evidence="16">ATPase family AAA domain-containing protein 2</fullName>
    </recommendedName>
</protein>
<evidence type="ECO:0000256" key="4">
    <source>
        <dbReference type="ARBA" id="ARBA00022553"/>
    </source>
</evidence>
<reference evidence="20" key="1">
    <citation type="submission" date="2025-08" db="UniProtKB">
        <authorList>
            <consortium name="Ensembl"/>
        </authorList>
    </citation>
    <scope>IDENTIFICATION</scope>
</reference>
<dbReference type="SUPFAM" id="SSF47370">
    <property type="entry name" value="Bromodomain"/>
    <property type="match status" value="1"/>
</dbReference>
<dbReference type="Gene3D" id="1.10.8.60">
    <property type="match status" value="1"/>
</dbReference>
<dbReference type="Pfam" id="PF00004">
    <property type="entry name" value="AAA"/>
    <property type="match status" value="2"/>
</dbReference>
<dbReference type="Ensembl" id="ENSSGRT00000101551.1">
    <property type="protein sequence ID" value="ENSSGRP00000095439.1"/>
    <property type="gene ID" value="ENSSGRG00000047234.1"/>
</dbReference>
<dbReference type="InterPro" id="IPR027417">
    <property type="entry name" value="P-loop_NTPase"/>
</dbReference>
<evidence type="ECO:0000313" key="20">
    <source>
        <dbReference type="Ensembl" id="ENSSGRP00000095439.1"/>
    </source>
</evidence>
<evidence type="ECO:0000256" key="1">
    <source>
        <dbReference type="ARBA" id="ARBA00004123"/>
    </source>
</evidence>
<dbReference type="GO" id="GO:0003682">
    <property type="term" value="F:chromatin binding"/>
    <property type="evidence" value="ECO:0007669"/>
    <property type="project" value="TreeGrafter"/>
</dbReference>
<evidence type="ECO:0000256" key="8">
    <source>
        <dbReference type="ARBA" id="ARBA00022843"/>
    </source>
</evidence>
<evidence type="ECO:0000256" key="14">
    <source>
        <dbReference type="ARBA" id="ARBA00023242"/>
    </source>
</evidence>
<feature type="domain" description="Bromo" evidence="19">
    <location>
        <begin position="669"/>
        <end position="732"/>
    </location>
</feature>
<evidence type="ECO:0000256" key="9">
    <source>
        <dbReference type="ARBA" id="ARBA00023015"/>
    </source>
</evidence>
<evidence type="ECO:0000256" key="16">
    <source>
        <dbReference type="ARBA" id="ARBA00071858"/>
    </source>
</evidence>
<dbReference type="Pfam" id="PF17862">
    <property type="entry name" value="AAA_lid_3"/>
    <property type="match status" value="1"/>
</dbReference>
<proteinExistence type="inferred from homology"/>
<dbReference type="Pfam" id="PF00439">
    <property type="entry name" value="Bromodomain"/>
    <property type="match status" value="1"/>
</dbReference>
<evidence type="ECO:0000256" key="17">
    <source>
        <dbReference type="PROSITE-ProRule" id="PRU00035"/>
    </source>
</evidence>
<dbReference type="GO" id="GO:0006334">
    <property type="term" value="P:nucleosome assembly"/>
    <property type="evidence" value="ECO:0007669"/>
    <property type="project" value="TreeGrafter"/>
</dbReference>
<dbReference type="InterPro" id="IPR001487">
    <property type="entry name" value="Bromodomain"/>
</dbReference>
<reference evidence="20" key="2">
    <citation type="submission" date="2025-09" db="UniProtKB">
        <authorList>
            <consortium name="Ensembl"/>
        </authorList>
    </citation>
    <scope>IDENTIFICATION</scope>
</reference>
<dbReference type="PRINTS" id="PR00503">
    <property type="entry name" value="BROMODOMAIN"/>
</dbReference>
<keyword evidence="10" id="KW-0175">Coiled coil</keyword>
<keyword evidence="7" id="KW-0067">ATP-binding</keyword>
<keyword evidence="9" id="KW-0805">Transcription regulation</keyword>
<comment type="similarity">
    <text evidence="2">Belongs to the AAA ATPase family.</text>
</comment>
<dbReference type="FunFam" id="1.10.8.60:FF:000016">
    <property type="entry name" value="ATPase family AAA domain-containing protein 2B"/>
    <property type="match status" value="1"/>
</dbReference>
<name>A0A672S1S3_SINGR</name>
<dbReference type="SMART" id="SM00382">
    <property type="entry name" value="AAA"/>
    <property type="match status" value="1"/>
</dbReference>
<dbReference type="PANTHER" id="PTHR23069:SF5">
    <property type="entry name" value="ATPASE FAMILY AAA DOMAIN-CONTAINING PROTEIN 2B"/>
    <property type="match status" value="1"/>
</dbReference>
<keyword evidence="12" id="KW-0010">Activator</keyword>
<dbReference type="InterPro" id="IPR003959">
    <property type="entry name" value="ATPase_AAA_core"/>
</dbReference>
<dbReference type="CDD" id="cd19517">
    <property type="entry name" value="RecA-like_Yta7-like"/>
    <property type="match status" value="1"/>
</dbReference>
<dbReference type="GO" id="GO:0016887">
    <property type="term" value="F:ATP hydrolysis activity"/>
    <property type="evidence" value="ECO:0007669"/>
    <property type="project" value="InterPro"/>
</dbReference>
<dbReference type="FunFam" id="3.40.50.300:FF:000061">
    <property type="entry name" value="ATPase family, AAA domain-containing 2"/>
    <property type="match status" value="1"/>
</dbReference>
<dbReference type="InterPro" id="IPR036427">
    <property type="entry name" value="Bromodomain-like_sf"/>
</dbReference>
<evidence type="ECO:0000256" key="18">
    <source>
        <dbReference type="SAM" id="MobiDB-lite"/>
    </source>
</evidence>
<keyword evidence="8" id="KW-0832">Ubl conjugation</keyword>
<dbReference type="InterPro" id="IPR045199">
    <property type="entry name" value="ATAD2-like"/>
</dbReference>
<evidence type="ECO:0000313" key="21">
    <source>
        <dbReference type="Proteomes" id="UP000472262"/>
    </source>
</evidence>
<dbReference type="GO" id="GO:0005654">
    <property type="term" value="C:nucleoplasm"/>
    <property type="evidence" value="ECO:0007669"/>
    <property type="project" value="UniProtKB-ARBA"/>
</dbReference>
<dbReference type="SUPFAM" id="SSF52540">
    <property type="entry name" value="P-loop containing nucleoside triphosphate hydrolases"/>
    <property type="match status" value="2"/>
</dbReference>
<dbReference type="Gene3D" id="3.40.50.300">
    <property type="entry name" value="P-loop containing nucleotide triphosphate hydrolases"/>
    <property type="match status" value="2"/>
</dbReference>
<keyword evidence="3" id="KW-1017">Isopeptide bond</keyword>